<keyword evidence="5" id="KW-0732">Signal</keyword>
<keyword evidence="2" id="KW-0677">Repeat</keyword>
<feature type="chain" id="PRO_5040307848" evidence="5">
    <location>
        <begin position="27"/>
        <end position="496"/>
    </location>
</feature>
<reference evidence="7" key="1">
    <citation type="submission" date="2021-06" db="EMBL/GenBank/DDBJ databases">
        <authorList>
            <person name="Kallberg Y."/>
            <person name="Tangrot J."/>
            <person name="Rosling A."/>
        </authorList>
    </citation>
    <scope>NUCLEOTIDE SEQUENCE</scope>
    <source>
        <strain evidence="7">FL130A</strain>
    </source>
</reference>
<dbReference type="Proteomes" id="UP000789508">
    <property type="component" value="Unassembled WGS sequence"/>
</dbReference>
<evidence type="ECO:0000256" key="2">
    <source>
        <dbReference type="ARBA" id="ARBA00022737"/>
    </source>
</evidence>
<dbReference type="InterPro" id="IPR056737">
    <property type="entry name" value="Beta-prop_ATRN-MKLN-like"/>
</dbReference>
<gene>
    <name evidence="7" type="ORF">ALEPTO_LOCUS6079</name>
</gene>
<name>A0A9N9FQW4_9GLOM</name>
<keyword evidence="1" id="KW-0880">Kelch repeat</keyword>
<proteinExistence type="predicted"/>
<dbReference type="InterPro" id="IPR015915">
    <property type="entry name" value="Kelch-typ_b-propeller"/>
</dbReference>
<keyword evidence="8" id="KW-1185">Reference proteome</keyword>
<dbReference type="Gene3D" id="2.120.10.80">
    <property type="entry name" value="Kelch-type beta propeller"/>
    <property type="match status" value="2"/>
</dbReference>
<dbReference type="EMBL" id="CAJVPS010001945">
    <property type="protein sequence ID" value="CAG8555317.1"/>
    <property type="molecule type" value="Genomic_DNA"/>
</dbReference>
<keyword evidence="4" id="KW-0472">Membrane</keyword>
<feature type="transmembrane region" description="Helical" evidence="4">
    <location>
        <begin position="411"/>
        <end position="435"/>
    </location>
</feature>
<evidence type="ECO:0000313" key="7">
    <source>
        <dbReference type="EMBL" id="CAG8555317.1"/>
    </source>
</evidence>
<comment type="caution">
    <text evidence="7">The sequence shown here is derived from an EMBL/GenBank/DDBJ whole genome shotgun (WGS) entry which is preliminary data.</text>
</comment>
<accession>A0A9N9FQW4</accession>
<organism evidence="7 8">
    <name type="scientific">Ambispora leptoticha</name>
    <dbReference type="NCBI Taxonomy" id="144679"/>
    <lineage>
        <taxon>Eukaryota</taxon>
        <taxon>Fungi</taxon>
        <taxon>Fungi incertae sedis</taxon>
        <taxon>Mucoromycota</taxon>
        <taxon>Glomeromycotina</taxon>
        <taxon>Glomeromycetes</taxon>
        <taxon>Archaeosporales</taxon>
        <taxon>Ambisporaceae</taxon>
        <taxon>Ambispora</taxon>
    </lineage>
</organism>
<evidence type="ECO:0000256" key="4">
    <source>
        <dbReference type="SAM" id="Phobius"/>
    </source>
</evidence>
<evidence type="ECO:0000256" key="1">
    <source>
        <dbReference type="ARBA" id="ARBA00022441"/>
    </source>
</evidence>
<dbReference type="OrthoDB" id="432528at2759"/>
<feature type="region of interest" description="Disordered" evidence="3">
    <location>
        <begin position="472"/>
        <end position="496"/>
    </location>
</feature>
<dbReference type="AlphaFoldDB" id="A0A9N9FQW4"/>
<evidence type="ECO:0000259" key="6">
    <source>
        <dbReference type="Pfam" id="PF24981"/>
    </source>
</evidence>
<evidence type="ECO:0000256" key="3">
    <source>
        <dbReference type="SAM" id="MobiDB-lite"/>
    </source>
</evidence>
<dbReference type="Pfam" id="PF24981">
    <property type="entry name" value="Beta-prop_ATRN-LZTR1"/>
    <property type="match status" value="1"/>
</dbReference>
<evidence type="ECO:0000256" key="5">
    <source>
        <dbReference type="SAM" id="SignalP"/>
    </source>
</evidence>
<sequence>MWKILSFFSYSIAILCLSSLIKHSDSVVEAVDATAYYSPAPRLNHATGLIGDKAYFFGGKFSQETYYNDLFYLDLSVNFNQSSPPFVDLKDIPDIPALQSSAYTLGVDNSTLYLFGGWEETSTITESKKVYVIDIKQANSTWTVYDNDTAAYKNDVWPSPRYSTSTKIDGNGLMYLWGGMFWSADGNPPNDTTMYIFNTNTKKWTISLPANAPLQRYDYATTLLSDGRIIYTGGELYGQNASAKMEEVLIYDTTKLQWSVKMTVSQTPGVPRSAHTAVLAQDGYNILIYGGSSDDIKFPLVMLNTNNFTWSYPTLIGNYGPKFLPRLHTATLYKNYMIIAFGQRNGNPSSEINILDISNLTTYNVATWVSSARLSSVDTNATTTNTTPTTDSPSPSPLTSNQSDSSNNQNVIIGGSIAGVVVVILIVGAAAFLFYQKRKKKSSIADDSQHEQLQHEQLHEVVLDTSNIDIESRHEHSSQVADIESRHEHSSQVVNI</sequence>
<feature type="compositionally biased region" description="Basic and acidic residues" evidence="3">
    <location>
        <begin position="472"/>
        <end position="490"/>
    </location>
</feature>
<keyword evidence="4" id="KW-0812">Transmembrane</keyword>
<protein>
    <submittedName>
        <fullName evidence="7">2238_t:CDS:1</fullName>
    </submittedName>
</protein>
<feature type="domain" description="Attractin/MKLN-like beta-propeller" evidence="6">
    <location>
        <begin position="29"/>
        <end position="291"/>
    </location>
</feature>
<dbReference type="SUPFAM" id="SSF117281">
    <property type="entry name" value="Kelch motif"/>
    <property type="match status" value="1"/>
</dbReference>
<keyword evidence="4" id="KW-1133">Transmembrane helix</keyword>
<dbReference type="PANTHER" id="PTHR23244">
    <property type="entry name" value="KELCH REPEAT DOMAIN"/>
    <property type="match status" value="1"/>
</dbReference>
<feature type="signal peptide" evidence="5">
    <location>
        <begin position="1"/>
        <end position="26"/>
    </location>
</feature>
<feature type="region of interest" description="Disordered" evidence="3">
    <location>
        <begin position="379"/>
        <end position="405"/>
    </location>
</feature>
<evidence type="ECO:0000313" key="8">
    <source>
        <dbReference type="Proteomes" id="UP000789508"/>
    </source>
</evidence>